<protein>
    <submittedName>
        <fullName evidence="2">Uncharacterized protein</fullName>
    </submittedName>
</protein>
<sequence length="152" mass="16789">MKFTNGFWRIRDGVQLAYATEVRDLRPESKRFTTWAAVQKVTRRGDTLNAPLITVDCFSPAEGVIGVRITHHAGRRRPGPDFALAAEPGGAGEVRTDGTVTELVSGPLTLRLDRAAPWSLMHHTLRTGLRAGDHPASSRWGCRVPGRRNKRP</sequence>
<comment type="caution">
    <text evidence="2">The sequence shown here is derived from an EMBL/GenBank/DDBJ whole genome shotgun (WGS) entry which is preliminary data.</text>
</comment>
<organism evidence="2 3">
    <name type="scientific">Streptomyces carpinensis</name>
    <dbReference type="NCBI Taxonomy" id="66369"/>
    <lineage>
        <taxon>Bacteria</taxon>
        <taxon>Bacillati</taxon>
        <taxon>Actinomycetota</taxon>
        <taxon>Actinomycetes</taxon>
        <taxon>Kitasatosporales</taxon>
        <taxon>Streptomycetaceae</taxon>
        <taxon>Streptomyces</taxon>
    </lineage>
</organism>
<feature type="non-terminal residue" evidence="2">
    <location>
        <position position="152"/>
    </location>
</feature>
<keyword evidence="3" id="KW-1185">Reference proteome</keyword>
<dbReference type="Gene3D" id="2.60.40.1760">
    <property type="entry name" value="glycosyl hydrolase (family 31)"/>
    <property type="match status" value="1"/>
</dbReference>
<gene>
    <name evidence="2" type="ORF">ABT317_45280</name>
</gene>
<dbReference type="InterPro" id="IPR011013">
    <property type="entry name" value="Gal_mutarotase_sf_dom"/>
</dbReference>
<evidence type="ECO:0000313" key="2">
    <source>
        <dbReference type="EMBL" id="MER6983977.1"/>
    </source>
</evidence>
<feature type="region of interest" description="Disordered" evidence="1">
    <location>
        <begin position="130"/>
        <end position="152"/>
    </location>
</feature>
<dbReference type="EMBL" id="JBEPCU010001597">
    <property type="protein sequence ID" value="MER6983977.1"/>
    <property type="molecule type" value="Genomic_DNA"/>
</dbReference>
<accession>A0ABV1WK11</accession>
<dbReference type="SUPFAM" id="SSF74650">
    <property type="entry name" value="Galactose mutarotase-like"/>
    <property type="match status" value="1"/>
</dbReference>
<name>A0ABV1WK11_9ACTN</name>
<reference evidence="2 3" key="1">
    <citation type="submission" date="2024-06" db="EMBL/GenBank/DDBJ databases">
        <title>The Natural Products Discovery Center: Release of the First 8490 Sequenced Strains for Exploring Actinobacteria Biosynthetic Diversity.</title>
        <authorList>
            <person name="Kalkreuter E."/>
            <person name="Kautsar S.A."/>
            <person name="Yang D."/>
            <person name="Bader C.D."/>
            <person name="Teijaro C.N."/>
            <person name="Fluegel L."/>
            <person name="Davis C.M."/>
            <person name="Simpson J.R."/>
            <person name="Lauterbach L."/>
            <person name="Steele A.D."/>
            <person name="Gui C."/>
            <person name="Meng S."/>
            <person name="Li G."/>
            <person name="Viehrig K."/>
            <person name="Ye F."/>
            <person name="Su P."/>
            <person name="Kiefer A.F."/>
            <person name="Nichols A."/>
            <person name="Cepeda A.J."/>
            <person name="Yan W."/>
            <person name="Fan B."/>
            <person name="Jiang Y."/>
            <person name="Adhikari A."/>
            <person name="Zheng C.-J."/>
            <person name="Schuster L."/>
            <person name="Cowan T.M."/>
            <person name="Smanski M.J."/>
            <person name="Chevrette M.G."/>
            <person name="De Carvalho L.P.S."/>
            <person name="Shen B."/>
        </authorList>
    </citation>
    <scope>NUCLEOTIDE SEQUENCE [LARGE SCALE GENOMIC DNA]</scope>
    <source>
        <strain evidence="2 3">NPDC000634</strain>
    </source>
</reference>
<proteinExistence type="predicted"/>
<dbReference type="Proteomes" id="UP001458415">
    <property type="component" value="Unassembled WGS sequence"/>
</dbReference>
<evidence type="ECO:0000256" key="1">
    <source>
        <dbReference type="SAM" id="MobiDB-lite"/>
    </source>
</evidence>
<evidence type="ECO:0000313" key="3">
    <source>
        <dbReference type="Proteomes" id="UP001458415"/>
    </source>
</evidence>